<evidence type="ECO:0000256" key="2">
    <source>
        <dbReference type="ARBA" id="ARBA00005982"/>
    </source>
</evidence>
<evidence type="ECO:0000256" key="5">
    <source>
        <dbReference type="ARBA" id="ARBA00023136"/>
    </source>
</evidence>
<dbReference type="EMBL" id="JAATIP010000032">
    <property type="protein sequence ID" value="KAF4389162.1"/>
    <property type="molecule type" value="Genomic_DNA"/>
</dbReference>
<evidence type="ECO:0000256" key="3">
    <source>
        <dbReference type="ARBA" id="ARBA00022692"/>
    </source>
</evidence>
<feature type="transmembrane region" description="Helical" evidence="7">
    <location>
        <begin position="74"/>
        <end position="93"/>
    </location>
</feature>
<comment type="similarity">
    <text evidence="2">Belongs to the major facilitator superfamily. Proton-dependent oligopeptide transporter (POT/PTR) (TC 2.A.17) family.</text>
</comment>
<dbReference type="Pfam" id="PF00854">
    <property type="entry name" value="PTR2"/>
    <property type="match status" value="1"/>
</dbReference>
<dbReference type="PANTHER" id="PTHR11654">
    <property type="entry name" value="OLIGOPEPTIDE TRANSPORTER-RELATED"/>
    <property type="match status" value="1"/>
</dbReference>
<feature type="transmembrane region" description="Helical" evidence="7">
    <location>
        <begin position="215"/>
        <end position="236"/>
    </location>
</feature>
<proteinExistence type="inferred from homology"/>
<reference evidence="8 9" key="1">
    <citation type="journal article" date="2020" name="bioRxiv">
        <title>Sequence and annotation of 42 cannabis genomes reveals extensive copy number variation in cannabinoid synthesis and pathogen resistance genes.</title>
        <authorList>
            <person name="Mckernan K.J."/>
            <person name="Helbert Y."/>
            <person name="Kane L.T."/>
            <person name="Ebling H."/>
            <person name="Zhang L."/>
            <person name="Liu B."/>
            <person name="Eaton Z."/>
            <person name="Mclaughlin S."/>
            <person name="Kingan S."/>
            <person name="Baybayan P."/>
            <person name="Concepcion G."/>
            <person name="Jordan M."/>
            <person name="Riva A."/>
            <person name="Barbazuk W."/>
            <person name="Harkins T."/>
        </authorList>
    </citation>
    <scope>NUCLEOTIDE SEQUENCE [LARGE SCALE GENOMIC DNA]</scope>
    <source>
        <strain evidence="9">cv. Jamaican Lion 4</strain>
        <tissue evidence="8">Leaf</tissue>
    </source>
</reference>
<feature type="transmembrane region" description="Helical" evidence="7">
    <location>
        <begin position="32"/>
        <end position="54"/>
    </location>
</feature>
<evidence type="ECO:0000256" key="6">
    <source>
        <dbReference type="SAM" id="MobiDB-lite"/>
    </source>
</evidence>
<feature type="transmembrane region" description="Helical" evidence="7">
    <location>
        <begin position="467"/>
        <end position="488"/>
    </location>
</feature>
<accession>A0A7J6H1Q7</accession>
<feature type="transmembrane region" description="Helical" evidence="7">
    <location>
        <begin position="147"/>
        <end position="166"/>
    </location>
</feature>
<dbReference type="Proteomes" id="UP000525078">
    <property type="component" value="Unassembled WGS sequence"/>
</dbReference>
<keyword evidence="3 7" id="KW-0812">Transmembrane</keyword>
<evidence type="ECO:0000256" key="7">
    <source>
        <dbReference type="SAM" id="Phobius"/>
    </source>
</evidence>
<evidence type="ECO:0000313" key="9">
    <source>
        <dbReference type="Proteomes" id="UP000525078"/>
    </source>
</evidence>
<comment type="caution">
    <text evidence="8">The sequence shown here is derived from an EMBL/GenBank/DDBJ whole genome shotgun (WGS) entry which is preliminary data.</text>
</comment>
<dbReference type="GO" id="GO:0022857">
    <property type="term" value="F:transmembrane transporter activity"/>
    <property type="evidence" value="ECO:0007669"/>
    <property type="project" value="InterPro"/>
</dbReference>
<feature type="transmembrane region" description="Helical" evidence="7">
    <location>
        <begin position="100"/>
        <end position="127"/>
    </location>
</feature>
<gene>
    <name evidence="8" type="ORF">F8388_026891</name>
</gene>
<evidence type="ECO:0000313" key="8">
    <source>
        <dbReference type="EMBL" id="KAF4389162.1"/>
    </source>
</evidence>
<protein>
    <submittedName>
        <fullName evidence="8">Uncharacterized protein</fullName>
    </submittedName>
</protein>
<feature type="transmembrane region" description="Helical" evidence="7">
    <location>
        <begin position="370"/>
        <end position="388"/>
    </location>
</feature>
<feature type="transmembrane region" description="Helical" evidence="7">
    <location>
        <begin position="334"/>
        <end position="358"/>
    </location>
</feature>
<dbReference type="InterPro" id="IPR000109">
    <property type="entry name" value="POT_fam"/>
</dbReference>
<feature type="transmembrane region" description="Helical" evidence="7">
    <location>
        <begin position="187"/>
        <end position="209"/>
    </location>
</feature>
<dbReference type="Gene3D" id="1.20.1250.20">
    <property type="entry name" value="MFS general substrate transporter like domains"/>
    <property type="match status" value="2"/>
</dbReference>
<name>A0A7J6H1Q7_CANSA</name>
<organism evidence="8 9">
    <name type="scientific">Cannabis sativa</name>
    <name type="common">Hemp</name>
    <name type="synonym">Marijuana</name>
    <dbReference type="NCBI Taxonomy" id="3483"/>
    <lineage>
        <taxon>Eukaryota</taxon>
        <taxon>Viridiplantae</taxon>
        <taxon>Streptophyta</taxon>
        <taxon>Embryophyta</taxon>
        <taxon>Tracheophyta</taxon>
        <taxon>Spermatophyta</taxon>
        <taxon>Magnoliopsida</taxon>
        <taxon>eudicotyledons</taxon>
        <taxon>Gunneridae</taxon>
        <taxon>Pentapetalae</taxon>
        <taxon>rosids</taxon>
        <taxon>fabids</taxon>
        <taxon>Rosales</taxon>
        <taxon>Cannabaceae</taxon>
        <taxon>Cannabis</taxon>
    </lineage>
</organism>
<evidence type="ECO:0000256" key="1">
    <source>
        <dbReference type="ARBA" id="ARBA00004141"/>
    </source>
</evidence>
<feature type="region of interest" description="Disordered" evidence="6">
    <location>
        <begin position="1"/>
        <end position="23"/>
    </location>
</feature>
<sequence>METSEQNIKSPAEQGIEAQDDNNNNNSKNGGWITFPFIMGNLGGLSVAAGGWGANWIVFLITKFNIGSISATKINNVGFAFICLFPIVGAIIADSFAGNFIVIAISSMIALLGMTLLTLIVGIPSLMPIPCLNGSSSIIPCDSPSNGQYLILYTAMGLITMGIGGSRFTIATMGADQFEKNNHQASFFSWYFIVLYVGNAISYIVLVYLMDNISWELGFGICLAMTALGLISFLLGKNFYRFVKPKGSPFVSMARVVVAAIRNRKLSLTDRALTNTSGIIVQTKSPSKRFRLLNKACMVTQNEEQINSGSTKSWKLCTVEEVEDLKRVIKLIPLWSTGILLTTTIALFNGLSTIQALAMDREVGSIKIPAGTFLAFTLVTTAISIFIVDRYLLDMWQKLSGEAFHFPGQVALYYQEFPDSLKTTSTAMVSLLIGLGYYLSVVFTDFIDNTTGWLPNNINIGRVDCVYWLFVVIGVLNFGYYLVCAKLYEYQL</sequence>
<keyword evidence="4 7" id="KW-1133">Transmembrane helix</keyword>
<dbReference type="GO" id="GO:0016020">
    <property type="term" value="C:membrane"/>
    <property type="evidence" value="ECO:0007669"/>
    <property type="project" value="UniProtKB-SubCell"/>
</dbReference>
<evidence type="ECO:0000256" key="4">
    <source>
        <dbReference type="ARBA" id="ARBA00022989"/>
    </source>
</evidence>
<dbReference type="AlphaFoldDB" id="A0A7J6H1Q7"/>
<dbReference type="InterPro" id="IPR036259">
    <property type="entry name" value="MFS_trans_sf"/>
</dbReference>
<feature type="transmembrane region" description="Helical" evidence="7">
    <location>
        <begin position="427"/>
        <end position="447"/>
    </location>
</feature>
<comment type="subcellular location">
    <subcellularLocation>
        <location evidence="1">Membrane</location>
        <topology evidence="1">Multi-pass membrane protein</topology>
    </subcellularLocation>
</comment>
<keyword evidence="5 7" id="KW-0472">Membrane</keyword>
<dbReference type="SUPFAM" id="SSF103473">
    <property type="entry name" value="MFS general substrate transporter"/>
    <property type="match status" value="1"/>
</dbReference>